<gene>
    <name evidence="2" type="ORF">LPB137_11835</name>
</gene>
<dbReference type="KEGG" id="alp:LPB137_11835"/>
<sequence>MKEELAAIIILYKPNYKEVYENILTYARDLKTLYIVGNSLIRDDFLLKLQKLTNIKLLHNGENLGISKAINLALEQAANDNFKWIMTMDQDSSFIKKDFTKLLAYFSKIPNKSKLMIYSPIHNKKFIKDYYQEESFVMTSGNILNIEKALLINGFEEKLFIDEVDHDFCFKTIKNKYTILQDYRIAINHELGTKNKKNITIYKPFRLYYMMRNYLYLREKYKEEQKEFFLKRDKYLQRFFIKHILFSKEKIKSFNMIFLGIKDFRNKKFGKLIYE</sequence>
<dbReference type="InterPro" id="IPR029044">
    <property type="entry name" value="Nucleotide-diphossugar_trans"/>
</dbReference>
<dbReference type="Pfam" id="PF00535">
    <property type="entry name" value="Glycos_transf_2"/>
    <property type="match status" value="1"/>
</dbReference>
<dbReference type="EMBL" id="CP019070">
    <property type="protein sequence ID" value="APW66486.1"/>
    <property type="molecule type" value="Genomic_DNA"/>
</dbReference>
<evidence type="ECO:0000259" key="1">
    <source>
        <dbReference type="Pfam" id="PF00535"/>
    </source>
</evidence>
<evidence type="ECO:0000313" key="3">
    <source>
        <dbReference type="Proteomes" id="UP000186074"/>
    </source>
</evidence>
<dbReference type="AlphaFoldDB" id="A0A1P8KPM4"/>
<reference evidence="2 3" key="1">
    <citation type="submission" date="2017-01" db="EMBL/GenBank/DDBJ databases">
        <title>Genome sequencing of Arcobacter sp. LPB0137.</title>
        <authorList>
            <person name="Lee G.-W."/>
            <person name="Yi H."/>
        </authorList>
    </citation>
    <scope>NUCLEOTIDE SEQUENCE [LARGE SCALE GENOMIC DNA]</scope>
    <source>
        <strain evidence="2 3">LPB0137</strain>
    </source>
</reference>
<keyword evidence="3" id="KW-1185">Reference proteome</keyword>
<dbReference type="Proteomes" id="UP000186074">
    <property type="component" value="Chromosome"/>
</dbReference>
<accession>A0A1P8KPM4</accession>
<proteinExistence type="predicted"/>
<organism evidence="2 3">
    <name type="scientific">Poseidonibacter parvus</name>
    <dbReference type="NCBI Taxonomy" id="1850254"/>
    <lineage>
        <taxon>Bacteria</taxon>
        <taxon>Pseudomonadati</taxon>
        <taxon>Campylobacterota</taxon>
        <taxon>Epsilonproteobacteria</taxon>
        <taxon>Campylobacterales</taxon>
        <taxon>Arcobacteraceae</taxon>
        <taxon>Poseidonibacter</taxon>
    </lineage>
</organism>
<dbReference type="Gene3D" id="3.90.550.10">
    <property type="entry name" value="Spore Coat Polysaccharide Biosynthesis Protein SpsA, Chain A"/>
    <property type="match status" value="1"/>
</dbReference>
<protein>
    <recommendedName>
        <fullName evidence="1">Glycosyltransferase 2-like domain-containing protein</fullName>
    </recommendedName>
</protein>
<feature type="domain" description="Glycosyltransferase 2-like" evidence="1">
    <location>
        <begin position="33"/>
        <end position="111"/>
    </location>
</feature>
<name>A0A1P8KPM4_9BACT</name>
<dbReference type="InterPro" id="IPR001173">
    <property type="entry name" value="Glyco_trans_2-like"/>
</dbReference>
<dbReference type="OrthoDB" id="9771846at2"/>
<dbReference type="RefSeq" id="WP_076088314.1">
    <property type="nucleotide sequence ID" value="NZ_CP019070.1"/>
</dbReference>
<evidence type="ECO:0000313" key="2">
    <source>
        <dbReference type="EMBL" id="APW66486.1"/>
    </source>
</evidence>
<dbReference type="STRING" id="1850254.LPB137_11835"/>
<dbReference type="SUPFAM" id="SSF53448">
    <property type="entry name" value="Nucleotide-diphospho-sugar transferases"/>
    <property type="match status" value="1"/>
</dbReference>